<keyword evidence="1" id="KW-0812">Transmembrane</keyword>
<keyword evidence="1" id="KW-0472">Membrane</keyword>
<protein>
    <submittedName>
        <fullName evidence="2">Uncharacterized protein</fullName>
    </submittedName>
</protein>
<evidence type="ECO:0000313" key="3">
    <source>
        <dbReference type="Proteomes" id="UP000051870"/>
    </source>
</evidence>
<feature type="transmembrane region" description="Helical" evidence="1">
    <location>
        <begin position="141"/>
        <end position="162"/>
    </location>
</feature>
<dbReference type="RefSeq" id="WP_058309964.1">
    <property type="nucleotide sequence ID" value="NZ_CYTW01000001.1"/>
</dbReference>
<sequence length="168" mass="18670">MQRAFWISLTCAMGLYLLMVFWSIPFVAYEAGGQVPFDMRPMGYGLDEARSFLQALTAEGRSFYLGTQLKLDLVYPALLGLSLILGLQLVIRQPWSTAFGVVALMATASDYFENFLISVMLHTPVDEIDEATVQVASFLTLSKSIGHTVCFVALLTGAMFRLGRRLLR</sequence>
<organism evidence="2 3">
    <name type="scientific">Shimia thalassica</name>
    <dbReference type="NCBI Taxonomy" id="1715693"/>
    <lineage>
        <taxon>Bacteria</taxon>
        <taxon>Pseudomonadati</taxon>
        <taxon>Pseudomonadota</taxon>
        <taxon>Alphaproteobacteria</taxon>
        <taxon>Rhodobacterales</taxon>
        <taxon>Roseobacteraceae</taxon>
    </lineage>
</organism>
<accession>A0A0N7M8G7</accession>
<gene>
    <name evidence="2" type="ORF">PH7735_00769</name>
</gene>
<feature type="transmembrane region" description="Helical" evidence="1">
    <location>
        <begin position="98"/>
        <end position="121"/>
    </location>
</feature>
<name>A0A0N7M8G7_9RHOB</name>
<reference evidence="3" key="1">
    <citation type="submission" date="2015-09" db="EMBL/GenBank/DDBJ databases">
        <authorList>
            <person name="Rodrigo-Torres Lidia"/>
            <person name="Arahal R.David."/>
        </authorList>
    </citation>
    <scope>NUCLEOTIDE SEQUENCE [LARGE SCALE GENOMIC DNA]</scope>
    <source>
        <strain evidence="3">CECT 7735</strain>
    </source>
</reference>
<evidence type="ECO:0000313" key="2">
    <source>
        <dbReference type="EMBL" id="CUJ87463.1"/>
    </source>
</evidence>
<dbReference type="STRING" id="1715693.PH7735_00769"/>
<dbReference type="Proteomes" id="UP000051870">
    <property type="component" value="Unassembled WGS sequence"/>
</dbReference>
<proteinExistence type="predicted"/>
<feature type="transmembrane region" description="Helical" evidence="1">
    <location>
        <begin position="73"/>
        <end position="91"/>
    </location>
</feature>
<feature type="transmembrane region" description="Helical" evidence="1">
    <location>
        <begin position="7"/>
        <end position="29"/>
    </location>
</feature>
<dbReference type="EMBL" id="CYTW01000001">
    <property type="protein sequence ID" value="CUJ87463.1"/>
    <property type="molecule type" value="Genomic_DNA"/>
</dbReference>
<keyword evidence="1" id="KW-1133">Transmembrane helix</keyword>
<keyword evidence="3" id="KW-1185">Reference proteome</keyword>
<evidence type="ECO:0000256" key="1">
    <source>
        <dbReference type="SAM" id="Phobius"/>
    </source>
</evidence>
<dbReference type="GeneID" id="83879844"/>
<dbReference type="AlphaFoldDB" id="A0A0N7M8G7"/>